<feature type="region of interest" description="Disordered" evidence="4">
    <location>
        <begin position="154"/>
        <end position="183"/>
    </location>
</feature>
<evidence type="ECO:0000313" key="7">
    <source>
        <dbReference type="Proteomes" id="UP000092666"/>
    </source>
</evidence>
<proteinExistence type="predicted"/>
<feature type="region of interest" description="Disordered" evidence="4">
    <location>
        <begin position="72"/>
        <end position="117"/>
    </location>
</feature>
<accession>A0A1B9GQP6</accession>
<name>A0A1B9GQP6_9TREE</name>
<sequence>MDPVPIPPSVSDLERRRLESNIDHDLASLSLSSLPTSTNSHSHSFISTSSSTASANFSLEYPRAETLSFAAQNPHQHQHHQHHHHMYGPQGTPRASAQNKDSTNTRLPSGTGRMSSFDNNGTMRGGEQSMFVGASPVSTAGHHASAVTLGAGVFGNASNKRRGGGGHDEDDSGMGTEFDPERSLGRLVGELGKVMGGEKLPTRPASPFSPPRSPSPLPSMHNTQGASLSFTLTRNDPLLSPPSSGGEHSGDDLHAARQAQDRSAALASAPAAPAPRRALSDSTSHNIIHKTPVVKQQAYSKTNGNRVKAIQEEIRRSASAPVRGARDQSMDVTGMTNLMATPAKGLEYGTIGRNGDVGGEGAGNIAQTLATLHARLRALETENSVSRRRVRELEDELEKARTEVEVAKQDGGKRLRDVIGEKSALEDLVQSLRRHLARLTLEVEKNKALIGELRAGSSSPKPKQAAPESPSVKSGLQALRKEIERLTKEVERLGGIVEEGLETRKKARGERTMRMEREEMEKLVRQVIVEENEVLHRAKEQRNVRLNDNGQEAAPSKLRQGLHAAASSSPTLAPPTVQPVRTRPVSHHPTPPPSEPSDDGMSSPTPVSRSNSRTSSTRRASLADDTPKTSRRRSHKPHDVAPGPSSPFPSIIAEEHEAEFFSPSRKAAPAPAPTEARGPNLQGSTRTASEEVNDLPPQTVLARVVAELEDDFVHYKAIYAELADQYKLLDPASVSAKRHVLADHLKEVIDTLEQKADQIGDLYHLLSFSDRPATTAHSNHVQAGYNREMQRGERWVGKSVGDVLRMVKDSLGDDVWERLQDDLGSGAGVGVRNRRRRSGGKEV</sequence>
<feature type="region of interest" description="Disordered" evidence="4">
    <location>
        <begin position="556"/>
        <end position="693"/>
    </location>
</feature>
<protein>
    <recommendedName>
        <fullName evidence="5">Cep57 centrosome microtubule-binding domain-containing protein</fullName>
    </recommendedName>
</protein>
<evidence type="ECO:0000259" key="5">
    <source>
        <dbReference type="Pfam" id="PF06657"/>
    </source>
</evidence>
<evidence type="ECO:0000256" key="4">
    <source>
        <dbReference type="SAM" id="MobiDB-lite"/>
    </source>
</evidence>
<feature type="coiled-coil region" evidence="3">
    <location>
        <begin position="476"/>
        <end position="533"/>
    </location>
</feature>
<feature type="domain" description="Cep57 centrosome microtubule-binding" evidence="5">
    <location>
        <begin position="695"/>
        <end position="764"/>
    </location>
</feature>
<keyword evidence="2" id="KW-0963">Cytoplasm</keyword>
<gene>
    <name evidence="6" type="ORF">I316_05083</name>
</gene>
<dbReference type="GO" id="GO:0005737">
    <property type="term" value="C:cytoplasm"/>
    <property type="evidence" value="ECO:0007669"/>
    <property type="project" value="UniProtKB-SubCell"/>
</dbReference>
<reference evidence="6 7" key="1">
    <citation type="submission" date="2013-07" db="EMBL/GenBank/DDBJ databases">
        <title>The Genome Sequence of Cryptococcus heveanensis BCC8398.</title>
        <authorList>
            <consortium name="The Broad Institute Genome Sequencing Platform"/>
            <person name="Cuomo C."/>
            <person name="Litvintseva A."/>
            <person name="Chen Y."/>
            <person name="Heitman J."/>
            <person name="Sun S."/>
            <person name="Springer D."/>
            <person name="Dromer F."/>
            <person name="Young S.K."/>
            <person name="Zeng Q."/>
            <person name="Gargeya S."/>
            <person name="Fitzgerald M."/>
            <person name="Abouelleil A."/>
            <person name="Alvarado L."/>
            <person name="Berlin A.M."/>
            <person name="Chapman S.B."/>
            <person name="Dewar J."/>
            <person name="Goldberg J."/>
            <person name="Griggs A."/>
            <person name="Gujja S."/>
            <person name="Hansen M."/>
            <person name="Howarth C."/>
            <person name="Imamovic A."/>
            <person name="Larimer J."/>
            <person name="McCowan C."/>
            <person name="Murphy C."/>
            <person name="Pearson M."/>
            <person name="Priest M."/>
            <person name="Roberts A."/>
            <person name="Saif S."/>
            <person name="Shea T."/>
            <person name="Sykes S."/>
            <person name="Wortman J."/>
            <person name="Nusbaum C."/>
            <person name="Birren B."/>
        </authorList>
    </citation>
    <scope>NUCLEOTIDE SEQUENCE [LARGE SCALE GENOMIC DNA]</scope>
    <source>
        <strain evidence="6 7">BCC8398</strain>
    </source>
</reference>
<dbReference type="Pfam" id="PF06657">
    <property type="entry name" value="Cep57_MT_bd"/>
    <property type="match status" value="1"/>
</dbReference>
<evidence type="ECO:0000256" key="2">
    <source>
        <dbReference type="ARBA" id="ARBA00022490"/>
    </source>
</evidence>
<dbReference type="InterPro" id="IPR024957">
    <property type="entry name" value="Cep57_MT-bd_dom"/>
</dbReference>
<evidence type="ECO:0000313" key="6">
    <source>
        <dbReference type="EMBL" id="OCF33341.1"/>
    </source>
</evidence>
<keyword evidence="3" id="KW-0175">Coiled coil</keyword>
<feature type="region of interest" description="Disordered" evidence="4">
    <location>
        <begin position="196"/>
        <end position="305"/>
    </location>
</feature>
<organism evidence="6 7">
    <name type="scientific">Kwoniella heveanensis BCC8398</name>
    <dbReference type="NCBI Taxonomy" id="1296120"/>
    <lineage>
        <taxon>Eukaryota</taxon>
        <taxon>Fungi</taxon>
        <taxon>Dikarya</taxon>
        <taxon>Basidiomycota</taxon>
        <taxon>Agaricomycotina</taxon>
        <taxon>Tremellomycetes</taxon>
        <taxon>Tremellales</taxon>
        <taxon>Cryptococcaceae</taxon>
        <taxon>Kwoniella</taxon>
    </lineage>
</organism>
<dbReference type="OrthoDB" id="76453at2759"/>
<feature type="compositionally biased region" description="Basic residues" evidence="4">
    <location>
        <begin position="76"/>
        <end position="86"/>
    </location>
</feature>
<dbReference type="EMBL" id="KV700126">
    <property type="protein sequence ID" value="OCF33341.1"/>
    <property type="molecule type" value="Genomic_DNA"/>
</dbReference>
<dbReference type="AlphaFoldDB" id="A0A1B9GQP6"/>
<dbReference type="Proteomes" id="UP000092666">
    <property type="component" value="Unassembled WGS sequence"/>
</dbReference>
<reference evidence="7" key="2">
    <citation type="submission" date="2013-12" db="EMBL/GenBank/DDBJ databases">
        <title>Evolution of pathogenesis and genome organization in the Tremellales.</title>
        <authorList>
            <person name="Cuomo C."/>
            <person name="Litvintseva A."/>
            <person name="Heitman J."/>
            <person name="Chen Y."/>
            <person name="Sun S."/>
            <person name="Springer D."/>
            <person name="Dromer F."/>
            <person name="Young S."/>
            <person name="Zeng Q."/>
            <person name="Chapman S."/>
            <person name="Gujja S."/>
            <person name="Saif S."/>
            <person name="Birren B."/>
        </authorList>
    </citation>
    <scope>NUCLEOTIDE SEQUENCE [LARGE SCALE GENOMIC DNA]</scope>
    <source>
        <strain evidence="7">BCC8398</strain>
    </source>
</reference>
<feature type="compositionally biased region" description="Pro residues" evidence="4">
    <location>
        <begin position="207"/>
        <end position="217"/>
    </location>
</feature>
<feature type="compositionally biased region" description="Low complexity" evidence="4">
    <location>
        <begin position="256"/>
        <end position="282"/>
    </location>
</feature>
<feature type="coiled-coil region" evidence="3">
    <location>
        <begin position="376"/>
        <end position="442"/>
    </location>
</feature>
<dbReference type="STRING" id="1296120.A0A1B9GQP6"/>
<keyword evidence="7" id="KW-1185">Reference proteome</keyword>
<comment type="subcellular location">
    <subcellularLocation>
        <location evidence="1">Cytoplasm</location>
    </subcellularLocation>
</comment>
<evidence type="ECO:0000256" key="3">
    <source>
        <dbReference type="SAM" id="Coils"/>
    </source>
</evidence>
<feature type="compositionally biased region" description="Polar residues" evidence="4">
    <location>
        <begin position="93"/>
        <end position="117"/>
    </location>
</feature>
<dbReference type="PANTHER" id="PTHR43941">
    <property type="entry name" value="STRUCTURAL MAINTENANCE OF CHROMOSOMES PROTEIN 2"/>
    <property type="match status" value="1"/>
</dbReference>
<feature type="region of interest" description="Disordered" evidence="4">
    <location>
        <begin position="452"/>
        <end position="475"/>
    </location>
</feature>
<feature type="compositionally biased region" description="Low complexity" evidence="4">
    <location>
        <begin position="602"/>
        <end position="620"/>
    </location>
</feature>
<dbReference type="GO" id="GO:0008017">
    <property type="term" value="F:microtubule binding"/>
    <property type="evidence" value="ECO:0007669"/>
    <property type="project" value="InterPro"/>
</dbReference>
<evidence type="ECO:0000256" key="1">
    <source>
        <dbReference type="ARBA" id="ARBA00004496"/>
    </source>
</evidence>
<feature type="compositionally biased region" description="Polar residues" evidence="4">
    <location>
        <begin position="220"/>
        <end position="234"/>
    </location>
</feature>